<dbReference type="SUPFAM" id="SSF69304">
    <property type="entry name" value="Tricorn protease N-terminal domain"/>
    <property type="match status" value="1"/>
</dbReference>
<evidence type="ECO:0000256" key="3">
    <source>
        <dbReference type="SAM" id="SignalP"/>
    </source>
</evidence>
<dbReference type="InterPro" id="IPR032485">
    <property type="entry name" value="LRP1-like_beta_prop"/>
</dbReference>
<name>A0A6J4QBG8_9ACTN</name>
<comment type="similarity">
    <text evidence="1">Belongs to the TolB family.</text>
</comment>
<evidence type="ECO:0000256" key="1">
    <source>
        <dbReference type="ARBA" id="ARBA00009820"/>
    </source>
</evidence>
<dbReference type="InterPro" id="IPR011659">
    <property type="entry name" value="WD40"/>
</dbReference>
<dbReference type="PANTHER" id="PTHR36842">
    <property type="entry name" value="PROTEIN TOLB HOMOLOG"/>
    <property type="match status" value="1"/>
</dbReference>
<accession>A0A6J4QBG8</accession>
<evidence type="ECO:0000313" key="5">
    <source>
        <dbReference type="EMBL" id="CAA9439200.1"/>
    </source>
</evidence>
<feature type="chain" id="PRO_5039547123" evidence="3">
    <location>
        <begin position="28"/>
        <end position="362"/>
    </location>
</feature>
<feature type="domain" description="Prolow-density lipoprotein receptor-related protein 1-like beta-propeller" evidence="4">
    <location>
        <begin position="38"/>
        <end position="206"/>
    </location>
</feature>
<dbReference type="Pfam" id="PF16472">
    <property type="entry name" value="DUF5050"/>
    <property type="match status" value="1"/>
</dbReference>
<dbReference type="Gene3D" id="2.120.10.30">
    <property type="entry name" value="TolB, C-terminal domain"/>
    <property type="match status" value="3"/>
</dbReference>
<protein>
    <submittedName>
        <fullName evidence="5">TolB protein, periplasmic protein involved in the tonb-independent uptake of group A colicins</fullName>
    </submittedName>
</protein>
<dbReference type="EMBL" id="CADCUT010000225">
    <property type="protein sequence ID" value="CAA9439200.1"/>
    <property type="molecule type" value="Genomic_DNA"/>
</dbReference>
<organism evidence="5">
    <name type="scientific">uncultured Rubrobacteraceae bacterium</name>
    <dbReference type="NCBI Taxonomy" id="349277"/>
    <lineage>
        <taxon>Bacteria</taxon>
        <taxon>Bacillati</taxon>
        <taxon>Actinomycetota</taxon>
        <taxon>Rubrobacteria</taxon>
        <taxon>Rubrobacterales</taxon>
        <taxon>Rubrobacteraceae</taxon>
        <taxon>environmental samples</taxon>
    </lineage>
</organism>
<dbReference type="InterPro" id="IPR011042">
    <property type="entry name" value="6-blade_b-propeller_TolB-like"/>
</dbReference>
<dbReference type="AlphaFoldDB" id="A0A6J4QBG8"/>
<sequence length="362" mass="39051">MGTTKLLGVRGALAAALLLASIMLVLAATSADAAFPGKNGKIAFSKDNYRQGTSGIFTIAPEGGAQKKIGPDFGYSPSWSDNGQKVVFVASSGESEMEYSEDIYVMDADGSNVQRVTDTRAYESSPSFFPDGETIAFARYSNRNGADIFTMKLDGSELTKLTDDPGFYEESVAVSPDGQQIAFSRYNRSSDIFVMDADGSDPVNVTRTGRVDEFEMNWSPNGKKIAFTSYRFSGFEGLAAEAQDSGTFAPKALGPESLTREASEPKDHTGEPQEDVEVSVMNADGTGRRDLTSGRAYDVAPAFSPSGNQIVFSKMTFDQRSETSELVVMRADGANKRQITDTPRAFEYGADWQPLPETAPNN</sequence>
<feature type="compositionally biased region" description="Basic and acidic residues" evidence="2">
    <location>
        <begin position="258"/>
        <end position="271"/>
    </location>
</feature>
<dbReference type="Pfam" id="PF07676">
    <property type="entry name" value="PD40"/>
    <property type="match status" value="1"/>
</dbReference>
<evidence type="ECO:0000256" key="2">
    <source>
        <dbReference type="SAM" id="MobiDB-lite"/>
    </source>
</evidence>
<proteinExistence type="inferred from homology"/>
<gene>
    <name evidence="5" type="ORF">AVDCRST_MAG03-3847</name>
</gene>
<reference evidence="5" key="1">
    <citation type="submission" date="2020-02" db="EMBL/GenBank/DDBJ databases">
        <authorList>
            <person name="Meier V. D."/>
        </authorList>
    </citation>
    <scope>NUCLEOTIDE SEQUENCE</scope>
    <source>
        <strain evidence="5">AVDCRST_MAG03</strain>
    </source>
</reference>
<feature type="region of interest" description="Disordered" evidence="2">
    <location>
        <begin position="246"/>
        <end position="278"/>
    </location>
</feature>
<feature type="signal peptide" evidence="3">
    <location>
        <begin position="1"/>
        <end position="27"/>
    </location>
</feature>
<evidence type="ECO:0000259" key="4">
    <source>
        <dbReference type="Pfam" id="PF16472"/>
    </source>
</evidence>
<dbReference type="PANTHER" id="PTHR36842:SF1">
    <property type="entry name" value="PROTEIN TOLB"/>
    <property type="match status" value="1"/>
</dbReference>
<keyword evidence="3" id="KW-0732">Signal</keyword>